<sequence>MVQINGQEIGPIGYGLMGLTWRAKPAPEEQAFEAMRAALQNDNNFWNAGEFYGKPEYNSMTLLERYFAKYPEDADKVVVSWKGGVNVQNLHPDGSPEGIRRSLDNIITKLKGRKKIDIFECARRDANTPLEVTFGVIQKEYIDTGKVGGLCLSEVSAATIQEAVKHAKIVGVEVELSLFSTDVLSNGIAAACAEHNIPLIAYSPIGRGLLTGEIKKFEDLPEGDFRRNMPRFQPENFNINLKLVKQVEELAAKKGVTPAQLAIGWTLAISKKPGMPVVIPIPGATTAERVNENAKAAAVEFTDGELAEIDATLAKFEVAGGRYPAGAPINT</sequence>
<dbReference type="GO" id="GO:0005737">
    <property type="term" value="C:cytoplasm"/>
    <property type="evidence" value="ECO:0007669"/>
    <property type="project" value="TreeGrafter"/>
</dbReference>
<evidence type="ECO:0000256" key="1">
    <source>
        <dbReference type="ARBA" id="ARBA00023002"/>
    </source>
</evidence>
<reference evidence="3 4" key="1">
    <citation type="submission" date="2019-12" db="EMBL/GenBank/DDBJ databases">
        <title>A genome sequence resource for the geographically widespread anthracnose pathogen Colletotrichum asianum.</title>
        <authorList>
            <person name="Meng Y."/>
        </authorList>
    </citation>
    <scope>NUCLEOTIDE SEQUENCE [LARGE SCALE GENOMIC DNA]</scope>
    <source>
        <strain evidence="3 4">ICMP 18580</strain>
    </source>
</reference>
<dbReference type="Pfam" id="PF00248">
    <property type="entry name" value="Aldo_ket_red"/>
    <property type="match status" value="1"/>
</dbReference>
<protein>
    <submittedName>
        <fullName evidence="3">Pyridoxal reductase</fullName>
    </submittedName>
</protein>
<evidence type="ECO:0000259" key="2">
    <source>
        <dbReference type="Pfam" id="PF00248"/>
    </source>
</evidence>
<evidence type="ECO:0000313" key="3">
    <source>
        <dbReference type="EMBL" id="KAF0326258.1"/>
    </source>
</evidence>
<dbReference type="CDD" id="cd19077">
    <property type="entry name" value="AKR_AKR8A1-2"/>
    <property type="match status" value="1"/>
</dbReference>
<keyword evidence="4" id="KW-1185">Reference proteome</keyword>
<dbReference type="PANTHER" id="PTHR43625">
    <property type="entry name" value="AFLATOXIN B1 ALDEHYDE REDUCTASE"/>
    <property type="match status" value="1"/>
</dbReference>
<dbReference type="Gene3D" id="3.20.20.100">
    <property type="entry name" value="NADP-dependent oxidoreductase domain"/>
    <property type="match status" value="1"/>
</dbReference>
<gene>
    <name evidence="3" type="ORF">GQ607_006461</name>
</gene>
<proteinExistence type="predicted"/>
<dbReference type="InterPro" id="IPR023210">
    <property type="entry name" value="NADP_OxRdtase_dom"/>
</dbReference>
<dbReference type="Proteomes" id="UP000434172">
    <property type="component" value="Unassembled WGS sequence"/>
</dbReference>
<dbReference type="AlphaFoldDB" id="A0A8H3ZNV7"/>
<evidence type="ECO:0000313" key="4">
    <source>
        <dbReference type="Proteomes" id="UP000434172"/>
    </source>
</evidence>
<dbReference type="InterPro" id="IPR050791">
    <property type="entry name" value="Aldo-Keto_reductase"/>
</dbReference>
<accession>A0A8H3ZNV7</accession>
<organism evidence="3 4">
    <name type="scientific">Colletotrichum asianum</name>
    <dbReference type="NCBI Taxonomy" id="702518"/>
    <lineage>
        <taxon>Eukaryota</taxon>
        <taxon>Fungi</taxon>
        <taxon>Dikarya</taxon>
        <taxon>Ascomycota</taxon>
        <taxon>Pezizomycotina</taxon>
        <taxon>Sordariomycetes</taxon>
        <taxon>Hypocreomycetidae</taxon>
        <taxon>Glomerellales</taxon>
        <taxon>Glomerellaceae</taxon>
        <taxon>Colletotrichum</taxon>
        <taxon>Colletotrichum gloeosporioides species complex</taxon>
    </lineage>
</organism>
<dbReference type="GO" id="GO:0016491">
    <property type="term" value="F:oxidoreductase activity"/>
    <property type="evidence" value="ECO:0007669"/>
    <property type="project" value="UniProtKB-KW"/>
</dbReference>
<feature type="domain" description="NADP-dependent oxidoreductase" evidence="2">
    <location>
        <begin position="11"/>
        <end position="312"/>
    </location>
</feature>
<dbReference type="EMBL" id="WOWK01000031">
    <property type="protein sequence ID" value="KAF0326258.1"/>
    <property type="molecule type" value="Genomic_DNA"/>
</dbReference>
<name>A0A8H3ZNV7_9PEZI</name>
<comment type="caution">
    <text evidence="3">The sequence shown here is derived from an EMBL/GenBank/DDBJ whole genome shotgun (WGS) entry which is preliminary data.</text>
</comment>
<dbReference type="OrthoDB" id="37537at2759"/>
<dbReference type="SUPFAM" id="SSF51430">
    <property type="entry name" value="NAD(P)-linked oxidoreductase"/>
    <property type="match status" value="1"/>
</dbReference>
<dbReference type="InterPro" id="IPR036812">
    <property type="entry name" value="NAD(P)_OxRdtase_dom_sf"/>
</dbReference>
<dbReference type="PANTHER" id="PTHR43625:SF78">
    <property type="entry name" value="PYRIDOXAL REDUCTASE-RELATED"/>
    <property type="match status" value="1"/>
</dbReference>
<keyword evidence="1" id="KW-0560">Oxidoreductase</keyword>